<evidence type="ECO:0000256" key="2">
    <source>
        <dbReference type="ARBA" id="ARBA00023002"/>
    </source>
</evidence>
<proteinExistence type="inferred from homology"/>
<dbReference type="InterPro" id="IPR051468">
    <property type="entry name" value="Fungal_SecMetab_SDRs"/>
</dbReference>
<dbReference type="InterPro" id="IPR002347">
    <property type="entry name" value="SDR_fam"/>
</dbReference>
<organism evidence="4 5">
    <name type="scientific">Francisella hispaniensis</name>
    <dbReference type="NCBI Taxonomy" id="622488"/>
    <lineage>
        <taxon>Bacteria</taxon>
        <taxon>Pseudomonadati</taxon>
        <taxon>Pseudomonadota</taxon>
        <taxon>Gammaproteobacteria</taxon>
        <taxon>Thiotrichales</taxon>
        <taxon>Francisellaceae</taxon>
        <taxon>Francisella</taxon>
    </lineage>
</organism>
<dbReference type="KEGG" id="fcn:FN3523_0532"/>
<evidence type="ECO:0000256" key="3">
    <source>
        <dbReference type="RuleBase" id="RU000363"/>
    </source>
</evidence>
<sequence>MQKNILITGANRGIGLGFVKHYMNENHNVIATCRNPNEAFELSKLSKNHKNLTIEKLDVSSPTNQEQLLQKYKSIVIDILINNAGVYPEDHKKISISNTDPSWINNAFQTNCLGAFYLIHNFKDNLLKSDNPIVINMGSQAGSISQTQAGFGYAYRISKAALNMLTKTFAAECPQIITISLRPGWVKTAMGGDNANLEISDSIQAMTNLIENLSHKDSGKFLDAQRNQQPW</sequence>
<dbReference type="GO" id="GO:0016491">
    <property type="term" value="F:oxidoreductase activity"/>
    <property type="evidence" value="ECO:0007669"/>
    <property type="project" value="UniProtKB-KW"/>
</dbReference>
<accession>F4BJP5</accession>
<dbReference type="EMBL" id="CP002558">
    <property type="protein sequence ID" value="AEB28389.1"/>
    <property type="molecule type" value="Genomic_DNA"/>
</dbReference>
<dbReference type="Gene3D" id="3.40.50.720">
    <property type="entry name" value="NAD(P)-binding Rossmann-like Domain"/>
    <property type="match status" value="1"/>
</dbReference>
<dbReference type="PRINTS" id="PR00081">
    <property type="entry name" value="GDHRDH"/>
</dbReference>
<reference evidence="5" key="1">
    <citation type="journal article" date="2011" name="Appl. Environ. Microbiol.">
        <title>Common ancestry and novel genetic traits of Francisella novicida-like isolates from North America and Australia as revealed by comparative genomic analyses.</title>
        <authorList>
            <person name="Siddaramappa S."/>
            <person name="Challacombe J.F."/>
            <person name="Petersen J.M."/>
            <person name="Pillai S."/>
            <person name="Hogg G."/>
            <person name="Kuske C.R."/>
        </authorList>
    </citation>
    <scope>NUCLEOTIDE SEQUENCE [LARGE SCALE GENOMIC DNA]</scope>
    <source>
        <strain evidence="5">3523</strain>
    </source>
</reference>
<dbReference type="PANTHER" id="PTHR43544">
    <property type="entry name" value="SHORT-CHAIN DEHYDROGENASE/REDUCTASE"/>
    <property type="match status" value="1"/>
</dbReference>
<dbReference type="HOGENOM" id="CLU_010194_9_1_6"/>
<dbReference type="GO" id="GO:0005737">
    <property type="term" value="C:cytoplasm"/>
    <property type="evidence" value="ECO:0007669"/>
    <property type="project" value="TreeGrafter"/>
</dbReference>
<dbReference type="eggNOG" id="COG1028">
    <property type="taxonomic scope" value="Bacteria"/>
</dbReference>
<keyword evidence="1" id="KW-0521">NADP</keyword>
<dbReference type="Pfam" id="PF00106">
    <property type="entry name" value="adh_short"/>
    <property type="match status" value="1"/>
</dbReference>
<dbReference type="PATRIC" id="fig|676032.3.peg.534"/>
<gene>
    <name evidence="4" type="ordered locus">FN3523_0532</name>
</gene>
<dbReference type="PANTHER" id="PTHR43544:SF7">
    <property type="entry name" value="NADB-LER2"/>
    <property type="match status" value="1"/>
</dbReference>
<dbReference type="RefSeq" id="WP_014547846.1">
    <property type="nucleotide sequence ID" value="NC_017449.1"/>
</dbReference>
<protein>
    <submittedName>
        <fullName evidence="4">Short chain dehydrogenase</fullName>
    </submittedName>
</protein>
<evidence type="ECO:0000313" key="5">
    <source>
        <dbReference type="Proteomes" id="UP000008303"/>
    </source>
</evidence>
<dbReference type="SUPFAM" id="SSF51735">
    <property type="entry name" value="NAD(P)-binding Rossmann-fold domains"/>
    <property type="match status" value="1"/>
</dbReference>
<dbReference type="CDD" id="cd05325">
    <property type="entry name" value="carb_red_sniffer_like_SDR_c"/>
    <property type="match status" value="1"/>
</dbReference>
<name>F4BJP5_9GAMM</name>
<evidence type="ECO:0000256" key="1">
    <source>
        <dbReference type="ARBA" id="ARBA00022857"/>
    </source>
</evidence>
<dbReference type="PRINTS" id="PR00080">
    <property type="entry name" value="SDRFAMILY"/>
</dbReference>
<dbReference type="AlphaFoldDB" id="F4BJP5"/>
<dbReference type="InterPro" id="IPR036291">
    <property type="entry name" value="NAD(P)-bd_dom_sf"/>
</dbReference>
<evidence type="ECO:0000313" key="4">
    <source>
        <dbReference type="EMBL" id="AEB28389.1"/>
    </source>
</evidence>
<dbReference type="Proteomes" id="UP000008303">
    <property type="component" value="Chromosome"/>
</dbReference>
<keyword evidence="2" id="KW-0560">Oxidoreductase</keyword>
<comment type="similarity">
    <text evidence="3">Belongs to the short-chain dehydrogenases/reductases (SDR) family.</text>
</comment>